<dbReference type="EMBL" id="JANJ01000005">
    <property type="protein sequence ID" value="EXI61818.1"/>
    <property type="molecule type" value="Genomic_DNA"/>
</dbReference>
<dbReference type="RefSeq" id="WP_042802929.1">
    <property type="nucleotide sequence ID" value="NZ_AVSP01000027.1"/>
</dbReference>
<proteinExistence type="predicted"/>
<sequence>MKHIIYFFCLFMASCTLVPLYSIRDDDAKWIHRVTGEEASAELLGKCADYASFNIIKRKPDPNIVDTEYLNNLGRIYDMKGKCLYENGFIFKVRMFSAYCYGLKTSCEAYNKYRK</sequence>
<protein>
    <recommendedName>
        <fullName evidence="3">Lipoprotein</fullName>
    </recommendedName>
</protein>
<evidence type="ECO:0000313" key="2">
    <source>
        <dbReference type="Proteomes" id="UP000054123"/>
    </source>
</evidence>
<dbReference type="Proteomes" id="UP000054123">
    <property type="component" value="Unassembled WGS sequence"/>
</dbReference>
<dbReference type="PROSITE" id="PS51257">
    <property type="entry name" value="PROKAR_LIPOPROTEIN"/>
    <property type="match status" value="1"/>
</dbReference>
<keyword evidence="2" id="KW-1185">Reference proteome</keyword>
<dbReference type="AlphaFoldDB" id="A0A011LX72"/>
<evidence type="ECO:0008006" key="3">
    <source>
        <dbReference type="Google" id="ProtNLM"/>
    </source>
</evidence>
<name>A0A011LX72_9PAST</name>
<reference evidence="1 2" key="1">
    <citation type="journal article" date="2014" name="Genome Announc.">
        <title>Genome Sequence of a Presumptive Mannheimia haemolytica Strain with an A1/A6-Cross-Reactive Serotype from a White-Tailed Deer (Odocoileus virginianus).</title>
        <authorList>
            <person name="Lawrence P.K."/>
            <person name="Bey R.F."/>
            <person name="Wiener B."/>
            <person name="Kittichotirat W."/>
            <person name="Bumgarner R.E."/>
        </authorList>
    </citation>
    <scope>NUCLEOTIDE SEQUENCE [LARGE SCALE GENOMIC DNA]</scope>
    <source>
        <strain evidence="1 2">PKL10</strain>
    </source>
</reference>
<dbReference type="OrthoDB" id="5689815at2"/>
<evidence type="ECO:0000313" key="1">
    <source>
        <dbReference type="EMBL" id="EXI61818.1"/>
    </source>
</evidence>
<comment type="caution">
    <text evidence="1">The sequence shown here is derived from an EMBL/GenBank/DDBJ whole genome shotgun (WGS) entry which is preliminary data.</text>
</comment>
<gene>
    <name evidence="1" type="ORF">AK33_06710</name>
</gene>
<accession>A0A011LX72</accession>
<organism evidence="1 2">
    <name type="scientific">Mannheimia granulomatis</name>
    <dbReference type="NCBI Taxonomy" id="85402"/>
    <lineage>
        <taxon>Bacteria</taxon>
        <taxon>Pseudomonadati</taxon>
        <taxon>Pseudomonadota</taxon>
        <taxon>Gammaproteobacteria</taxon>
        <taxon>Pasteurellales</taxon>
        <taxon>Pasteurellaceae</taxon>
        <taxon>Mannheimia</taxon>
    </lineage>
</organism>